<organism evidence="1 2">
    <name type="scientific">Cichorium intybus</name>
    <name type="common">Chicory</name>
    <dbReference type="NCBI Taxonomy" id="13427"/>
    <lineage>
        <taxon>Eukaryota</taxon>
        <taxon>Viridiplantae</taxon>
        <taxon>Streptophyta</taxon>
        <taxon>Embryophyta</taxon>
        <taxon>Tracheophyta</taxon>
        <taxon>Spermatophyta</taxon>
        <taxon>Magnoliopsida</taxon>
        <taxon>eudicotyledons</taxon>
        <taxon>Gunneridae</taxon>
        <taxon>Pentapetalae</taxon>
        <taxon>asterids</taxon>
        <taxon>campanulids</taxon>
        <taxon>Asterales</taxon>
        <taxon>Asteraceae</taxon>
        <taxon>Cichorioideae</taxon>
        <taxon>Cichorieae</taxon>
        <taxon>Cichoriinae</taxon>
        <taxon>Cichorium</taxon>
    </lineage>
</organism>
<gene>
    <name evidence="1" type="ORF">L2E82_27307</name>
</gene>
<proteinExistence type="predicted"/>
<dbReference type="Proteomes" id="UP001055811">
    <property type="component" value="Linkage Group LG05"/>
</dbReference>
<name>A0ACB9CSR9_CICIN</name>
<comment type="caution">
    <text evidence="1">The sequence shown here is derived from an EMBL/GenBank/DDBJ whole genome shotgun (WGS) entry which is preliminary data.</text>
</comment>
<protein>
    <submittedName>
        <fullName evidence="1">Uncharacterized protein</fullName>
    </submittedName>
</protein>
<keyword evidence="2" id="KW-1185">Reference proteome</keyword>
<accession>A0ACB9CSR9</accession>
<dbReference type="EMBL" id="CM042013">
    <property type="protein sequence ID" value="KAI3737310.1"/>
    <property type="molecule type" value="Genomic_DNA"/>
</dbReference>
<evidence type="ECO:0000313" key="2">
    <source>
        <dbReference type="Proteomes" id="UP001055811"/>
    </source>
</evidence>
<sequence>MMVAEAEAECEVTKGRERPNEFFSSSDYDFRTLRRSPRWGCCVCDSDQLCILSGDFIHTPITICDSHSPQTLEILLAEQGEEEEEGKTVYKCEEDMAVANAYWATGTSVPNIPQIRPPISSCFDLSIAKKSFNLRFVSGTSSALKSSSIHTGCRCISNGTNSDHATSSDWDWNTWTRHFSEIELAERSVSLLQFQLEEAIEKEDFQEASKLKAAIAEATSKDSVAEIMSELKNAIHEERYHDASKLCKNTGSGLVGWWVGYSKDSDDPFGRLIRITPGVGRFIGRSYNPRQLVSASPGTPLFEIFVVKETDETYTMKVVFMQRAKSNNSKATTPSMKGTSMADIENSSVIDVKVNEDKDKPGKNDEKSINFEGATEEGIRSVINFLKDKIPELKIKDLKVMKVDVEEVMENDDDDTVNQLLQEDDEKTTSDSDEEDTEDETETSDLDVGTNNDALEDGKSLDMKLFVGGVLHNREDTPSKDEFVRVPAKIEEMEKDSFVLHVPVKSHDLDSEESIASKVKIAAIASQGVSELMPPDVAKALWSSDKVSRKVSRDVREIVKFAVNQAKKREKLSEYTNFSRIITSRGDLDPFDGLYVGAFGPYGTEVVQLRRKYGNWNGANDVEFFEYVEAVKVTGDLNVPAGQVTFRAKLTKGSHFSNRGMYPDELGVVGSYKGQGRIAEFGFKNPKWVEGELLQLNGKGMGPYVKGADLGFLYVVPEQSFLVLFNRLRLPE</sequence>
<reference evidence="2" key="1">
    <citation type="journal article" date="2022" name="Mol. Ecol. Resour.">
        <title>The genomes of chicory, endive, great burdock and yacon provide insights into Asteraceae palaeo-polyploidization history and plant inulin production.</title>
        <authorList>
            <person name="Fan W."/>
            <person name="Wang S."/>
            <person name="Wang H."/>
            <person name="Wang A."/>
            <person name="Jiang F."/>
            <person name="Liu H."/>
            <person name="Zhao H."/>
            <person name="Xu D."/>
            <person name="Zhang Y."/>
        </authorList>
    </citation>
    <scope>NUCLEOTIDE SEQUENCE [LARGE SCALE GENOMIC DNA]</scope>
    <source>
        <strain evidence="2">cv. Punajuju</strain>
    </source>
</reference>
<reference evidence="1 2" key="2">
    <citation type="journal article" date="2022" name="Mol. Ecol. Resour.">
        <title>The genomes of chicory, endive, great burdock and yacon provide insights into Asteraceae paleo-polyploidization history and plant inulin production.</title>
        <authorList>
            <person name="Fan W."/>
            <person name="Wang S."/>
            <person name="Wang H."/>
            <person name="Wang A."/>
            <person name="Jiang F."/>
            <person name="Liu H."/>
            <person name="Zhao H."/>
            <person name="Xu D."/>
            <person name="Zhang Y."/>
        </authorList>
    </citation>
    <scope>NUCLEOTIDE SEQUENCE [LARGE SCALE GENOMIC DNA]</scope>
    <source>
        <strain evidence="2">cv. Punajuju</strain>
        <tissue evidence="1">Leaves</tissue>
    </source>
</reference>
<evidence type="ECO:0000313" key="1">
    <source>
        <dbReference type="EMBL" id="KAI3737310.1"/>
    </source>
</evidence>